<reference evidence="9" key="1">
    <citation type="submission" date="2021-05" db="EMBL/GenBank/DDBJ databases">
        <title>A free-living protist that lacks canonical eukaryotic 1 DNA replication and segregation systems.</title>
        <authorList>
            <person name="Salas-Leiva D.E."/>
            <person name="Tromer E.C."/>
            <person name="Curtis B.A."/>
            <person name="Jerlstrom-Hultqvist J."/>
            <person name="Kolisko M."/>
            <person name="Yi Z."/>
            <person name="Salas-Leiva J.S."/>
            <person name="Gallot-Lavallee L."/>
            <person name="Kops G.J.P.L."/>
            <person name="Archibald J.M."/>
            <person name="Simpson A.G.B."/>
            <person name="Roger A.J."/>
        </authorList>
    </citation>
    <scope>NUCLEOTIDE SEQUENCE</scope>
    <source>
        <strain evidence="9">BICM</strain>
    </source>
</reference>
<dbReference type="Proteomes" id="UP000717585">
    <property type="component" value="Unassembled WGS sequence"/>
</dbReference>
<dbReference type="InterPro" id="IPR014729">
    <property type="entry name" value="Rossmann-like_a/b/a_fold"/>
</dbReference>
<comment type="similarity">
    <text evidence="7">Belongs to the eukaryotic NMN adenylyltransferase family.</text>
</comment>
<dbReference type="GO" id="GO:0005524">
    <property type="term" value="F:ATP binding"/>
    <property type="evidence" value="ECO:0007669"/>
    <property type="project" value="UniProtKB-KW"/>
</dbReference>
<keyword evidence="2 7" id="KW-0808">Transferase</keyword>
<name>A0A8J6AW53_9EUKA</name>
<evidence type="ECO:0000259" key="8">
    <source>
        <dbReference type="Pfam" id="PF01467"/>
    </source>
</evidence>
<dbReference type="AlphaFoldDB" id="A0A8J6AW53"/>
<dbReference type="InterPro" id="IPR004821">
    <property type="entry name" value="Cyt_trans-like"/>
</dbReference>
<dbReference type="PANTHER" id="PTHR12039:SF0">
    <property type="entry name" value="NICOTINAMIDE-NUCLEOTIDE ADENYLYLTRANSFERASE"/>
    <property type="match status" value="1"/>
</dbReference>
<evidence type="ECO:0000313" key="10">
    <source>
        <dbReference type="Proteomes" id="UP000717585"/>
    </source>
</evidence>
<dbReference type="UniPathway" id="UPA00253">
    <property type="reaction ID" value="UER00600"/>
</dbReference>
<evidence type="ECO:0000256" key="5">
    <source>
        <dbReference type="ARBA" id="ARBA00022840"/>
    </source>
</evidence>
<organism evidence="9 10">
    <name type="scientific">Carpediemonas membranifera</name>
    <dbReference type="NCBI Taxonomy" id="201153"/>
    <lineage>
        <taxon>Eukaryota</taxon>
        <taxon>Metamonada</taxon>
        <taxon>Carpediemonas-like organisms</taxon>
        <taxon>Carpediemonas</taxon>
    </lineage>
</organism>
<dbReference type="GO" id="GO:0009435">
    <property type="term" value="P:NAD+ biosynthetic process"/>
    <property type="evidence" value="ECO:0007669"/>
    <property type="project" value="UniProtKB-UniPathway"/>
</dbReference>
<comment type="pathway">
    <text evidence="7">Cofactor biosynthesis; NAD(+) biosynthesis; NAD(+) from nicotinamide D-ribonucleotide: step 1/1.</text>
</comment>
<evidence type="ECO:0000256" key="7">
    <source>
        <dbReference type="RuleBase" id="RU362021"/>
    </source>
</evidence>
<feature type="domain" description="Cytidyltransferase-like" evidence="8">
    <location>
        <begin position="14"/>
        <end position="194"/>
    </location>
</feature>
<dbReference type="GO" id="GO:0004515">
    <property type="term" value="F:nicotinate-nucleotide adenylyltransferase activity"/>
    <property type="evidence" value="ECO:0007669"/>
    <property type="project" value="UniProtKB-EC"/>
</dbReference>
<dbReference type="Pfam" id="PF01467">
    <property type="entry name" value="CTP_transf_like"/>
    <property type="match status" value="1"/>
</dbReference>
<dbReference type="InterPro" id="IPR051182">
    <property type="entry name" value="Euk_NMN_adenylyltrnsfrase"/>
</dbReference>
<dbReference type="EC" id="2.7.7.18" evidence="7"/>
<dbReference type="EC" id="2.7.7.1" evidence="7"/>
<evidence type="ECO:0000256" key="1">
    <source>
        <dbReference type="ARBA" id="ARBA00022642"/>
    </source>
</evidence>
<keyword evidence="1 7" id="KW-0662">Pyridine nucleotide biosynthesis</keyword>
<proteinExistence type="inferred from homology"/>
<dbReference type="InterPro" id="IPR005248">
    <property type="entry name" value="NadD/NMNAT"/>
</dbReference>
<keyword evidence="3 7" id="KW-0548">Nucleotidyltransferase</keyword>
<dbReference type="NCBIfam" id="TIGR00482">
    <property type="entry name" value="nicotinate (nicotinamide) nucleotide adenylyltransferase"/>
    <property type="match status" value="1"/>
</dbReference>
<evidence type="ECO:0000256" key="6">
    <source>
        <dbReference type="ARBA" id="ARBA00023027"/>
    </source>
</evidence>
<accession>A0A8J6AW53</accession>
<keyword evidence="6 7" id="KW-0520">NAD</keyword>
<dbReference type="EMBL" id="JAHDYR010000019">
    <property type="protein sequence ID" value="KAG9393980.1"/>
    <property type="molecule type" value="Genomic_DNA"/>
</dbReference>
<keyword evidence="10" id="KW-1185">Reference proteome</keyword>
<dbReference type="SUPFAM" id="SSF52374">
    <property type="entry name" value="Nucleotidylyl transferase"/>
    <property type="match status" value="1"/>
</dbReference>
<keyword evidence="5 7" id="KW-0067">ATP-binding</keyword>
<dbReference type="Gene3D" id="3.40.50.620">
    <property type="entry name" value="HUPs"/>
    <property type="match status" value="1"/>
</dbReference>
<dbReference type="OrthoDB" id="422187at2759"/>
<evidence type="ECO:0000256" key="2">
    <source>
        <dbReference type="ARBA" id="ARBA00022679"/>
    </source>
</evidence>
<protein>
    <recommendedName>
        <fullName evidence="7">Nicotinamide-nucleotide adenylyltransferase</fullName>
        <ecNumber evidence="7">2.7.7.1</ecNumber>
        <ecNumber evidence="7">2.7.7.18</ecNumber>
    </recommendedName>
</protein>
<evidence type="ECO:0000256" key="4">
    <source>
        <dbReference type="ARBA" id="ARBA00022741"/>
    </source>
</evidence>
<evidence type="ECO:0000313" key="9">
    <source>
        <dbReference type="EMBL" id="KAG9393980.1"/>
    </source>
</evidence>
<comment type="caution">
    <text evidence="9">The sequence shown here is derived from an EMBL/GenBank/DDBJ whole genome shotgun (WGS) entry which is preliminary data.</text>
</comment>
<comment type="catalytic activity">
    <reaction evidence="7">
        <text>beta-nicotinamide D-ribonucleotide + ATP + H(+) = diphosphate + NAD(+)</text>
        <dbReference type="Rhea" id="RHEA:21360"/>
        <dbReference type="ChEBI" id="CHEBI:14649"/>
        <dbReference type="ChEBI" id="CHEBI:15378"/>
        <dbReference type="ChEBI" id="CHEBI:30616"/>
        <dbReference type="ChEBI" id="CHEBI:33019"/>
        <dbReference type="ChEBI" id="CHEBI:57540"/>
        <dbReference type="EC" id="2.7.7.1"/>
    </reaction>
</comment>
<keyword evidence="4 7" id="KW-0547">Nucleotide-binding</keyword>
<comment type="catalytic activity">
    <reaction evidence="7">
        <text>nicotinate beta-D-ribonucleotide + ATP + H(+) = deamido-NAD(+) + diphosphate</text>
        <dbReference type="Rhea" id="RHEA:22860"/>
        <dbReference type="ChEBI" id="CHEBI:15378"/>
        <dbReference type="ChEBI" id="CHEBI:30616"/>
        <dbReference type="ChEBI" id="CHEBI:33019"/>
        <dbReference type="ChEBI" id="CHEBI:57502"/>
        <dbReference type="ChEBI" id="CHEBI:58437"/>
        <dbReference type="EC" id="2.7.7.18"/>
    </reaction>
</comment>
<dbReference type="PANTHER" id="PTHR12039">
    <property type="entry name" value="NICOTINAMIDE MONONUCLEOTIDE ADENYLYLTRANSFERASE"/>
    <property type="match status" value="1"/>
</dbReference>
<dbReference type="GO" id="GO:0000309">
    <property type="term" value="F:nicotinamide-nucleotide adenylyltransferase activity"/>
    <property type="evidence" value="ECO:0007669"/>
    <property type="project" value="UniProtKB-EC"/>
</dbReference>
<gene>
    <name evidence="9" type="ORF">J8273_4580</name>
</gene>
<evidence type="ECO:0000256" key="3">
    <source>
        <dbReference type="ARBA" id="ARBA00022695"/>
    </source>
</evidence>
<sequence length="222" mass="24890">MVMPVIDAKKAWIIAGGSYNPITAGHFIMMDTVREKCQAMGYTVDRGYFSPVPDAYRMNKPKLLDASVRAEMVALACSDSWLQLHDWEWRQHEFVRTRVLLDHIQEEAGPDVKLFFACGADLIDSMAHHPSWSPEDVCHLLKKYVFVVVERTQASADRVAAIIGSEPHMAPGNETIVVTQPTVENDISSTMVRDAVKERRPLSGLVHPAVAQYIVEHGLYSE</sequence>